<feature type="region of interest" description="Disordered" evidence="7">
    <location>
        <begin position="56"/>
        <end position="88"/>
    </location>
</feature>
<dbReference type="Proteomes" id="UP000279236">
    <property type="component" value="Unassembled WGS sequence"/>
</dbReference>
<keyword evidence="4" id="KW-0808">Transferase</keyword>
<evidence type="ECO:0000256" key="6">
    <source>
        <dbReference type="PROSITE-ProRule" id="PRU00169"/>
    </source>
</evidence>
<evidence type="ECO:0000256" key="8">
    <source>
        <dbReference type="SAM" id="Phobius"/>
    </source>
</evidence>
<dbReference type="GO" id="GO:0000155">
    <property type="term" value="F:phosphorelay sensor kinase activity"/>
    <property type="evidence" value="ECO:0007669"/>
    <property type="project" value="InterPro"/>
</dbReference>
<dbReference type="SUPFAM" id="SSF52172">
    <property type="entry name" value="CheY-like"/>
    <property type="match status" value="1"/>
</dbReference>
<dbReference type="SMART" id="SM00388">
    <property type="entry name" value="HisKA"/>
    <property type="match status" value="1"/>
</dbReference>
<dbReference type="EC" id="2.7.13.3" evidence="2"/>
<evidence type="ECO:0000256" key="7">
    <source>
        <dbReference type="SAM" id="MobiDB-lite"/>
    </source>
</evidence>
<feature type="transmembrane region" description="Helical" evidence="8">
    <location>
        <begin position="402"/>
        <end position="420"/>
    </location>
</feature>
<dbReference type="Gene3D" id="3.40.50.2300">
    <property type="match status" value="1"/>
</dbReference>
<feature type="transmembrane region" description="Helical" evidence="8">
    <location>
        <begin position="363"/>
        <end position="381"/>
    </location>
</feature>
<dbReference type="SMART" id="SM00387">
    <property type="entry name" value="HATPase_c"/>
    <property type="match status" value="1"/>
</dbReference>
<feature type="compositionally biased region" description="Polar residues" evidence="7">
    <location>
        <begin position="107"/>
        <end position="122"/>
    </location>
</feature>
<dbReference type="InterPro" id="IPR003594">
    <property type="entry name" value="HATPase_dom"/>
</dbReference>
<keyword evidence="12" id="KW-1185">Reference proteome</keyword>
<dbReference type="InterPro" id="IPR005467">
    <property type="entry name" value="His_kinase_dom"/>
</dbReference>
<sequence>MVKTKASPATPSGSGSSSTATITRHRHRRPGLGTWDMASANPTLRRAKAGLSVADELKVGDDSTTGSGTSNTAVPVERRLPSKSPRARFAAPKSRLMTFAANIARQMSMTPVPSTESGTGDSHMSDIETGASSSSVHGATMGPPFPNADAGNRHGEYLTYGPERGEREPWSRSSASMRSAEPEKDAAGTTPMCPRRRRQARQTRRQSNASEEPAGPVNWLVVDNDFAAFTQPAFDPEEERQRVQKERQRDADIERAMINAAEVESAYNATPSHFSDGGSSRLRRRGGWGRRLWDAWLWLYHCAWYASKPSAFIGSLFLLTQWVLSMSLATNMNTYGYTVYFGAAGLFTVPLPLLVLFDGQRRFKWIFQAWVGAATWVWGFIYTRQMTKCHFFGNNPTCTSNYLHLFAVLFGLPTMGIVALSQNRVIHIAVSLSWTITAGILFGKEPKTPNIMWRSVAIFQLYHLFLALNSYYRERSDRAFFTLRSQLKSQYKAVQTAQAMERRADQSKKRFVSYIFHEVRVPLNTARLAVTNLDSEGAFAQMHADQQDLILGLDGSLRMMEKVLNDMLSFNRMESGNLILARKPFDLHKSIHYVALSHRAIAELTGLDFELELDWRIDAMGSTVIGDEMRFKQVCSNLVSNAFKFTSEGGVRIVTKLVYPEVPEVAEAGPHPVVVEKIVSDGEVVHPELTLPETVDAETPVVEESLEEQHQDDDEKGYVPIHEPPSPRSGTPVQESPNPSTPHVTYRPRPEYSKAVIRVEIHDTGAGISPSDVRHNRLFSPYVQTEIGRRQGGKGSGLGLALVMQIVKLSHGRLGVDSEQGKGSVFWFELPYSIPPPERAMCQRRASPVSFNLPFAGSILPLDTETGLPHTDSPFSGAASAPMSPMSSISISGPPGGQHPAHRLPGFEQQHQSLAAATAASTMTPLSETPQGLALPASAVLPSSSAYYKHRRLSHASHTSSQHSASPLTVLVVDDDPLTRKLMARMLTRMGHDVAMAENGAIALQKIVASWKGEGEGAPVDVVFLDNQMPLMSGVEVAREVRRLGITVYIVGCTGNALREDQDEYLVAGADDIIPKPVAQTEIVAKLAEARRRKHGTPSSN</sequence>
<evidence type="ECO:0000259" key="9">
    <source>
        <dbReference type="PROSITE" id="PS50109"/>
    </source>
</evidence>
<evidence type="ECO:0000259" key="10">
    <source>
        <dbReference type="PROSITE" id="PS50110"/>
    </source>
</evidence>
<dbReference type="InterPro" id="IPR003661">
    <property type="entry name" value="HisK_dim/P_dom"/>
</dbReference>
<dbReference type="InterPro" id="IPR036097">
    <property type="entry name" value="HisK_dim/P_sf"/>
</dbReference>
<dbReference type="GeneID" id="39593916"/>
<dbReference type="PANTHER" id="PTHR43047">
    <property type="entry name" value="TWO-COMPONENT HISTIDINE PROTEIN KINASE"/>
    <property type="match status" value="1"/>
</dbReference>
<dbReference type="EMBL" id="RSCE01000009">
    <property type="protein sequence ID" value="RSH79721.1"/>
    <property type="molecule type" value="Genomic_DNA"/>
</dbReference>
<dbReference type="CDD" id="cd17546">
    <property type="entry name" value="REC_hyHK_CKI1_RcsC-like"/>
    <property type="match status" value="1"/>
</dbReference>
<evidence type="ECO:0000256" key="4">
    <source>
        <dbReference type="ARBA" id="ARBA00022679"/>
    </source>
</evidence>
<comment type="catalytic activity">
    <reaction evidence="1">
        <text>ATP + protein L-histidine = ADP + protein N-phospho-L-histidine.</text>
        <dbReference type="EC" id="2.7.13.3"/>
    </reaction>
</comment>
<dbReference type="InterPro" id="IPR001789">
    <property type="entry name" value="Sig_transdc_resp-reg_receiver"/>
</dbReference>
<dbReference type="GO" id="GO:0005886">
    <property type="term" value="C:plasma membrane"/>
    <property type="evidence" value="ECO:0007669"/>
    <property type="project" value="TreeGrafter"/>
</dbReference>
<dbReference type="Pfam" id="PF02518">
    <property type="entry name" value="HATPase_c"/>
    <property type="match status" value="1"/>
</dbReference>
<dbReference type="RefSeq" id="XP_028474830.1">
    <property type="nucleotide sequence ID" value="XM_028624662.1"/>
</dbReference>
<comment type="caution">
    <text evidence="11">The sequence shown here is derived from an EMBL/GenBank/DDBJ whole genome shotgun (WGS) entry which is preliminary data.</text>
</comment>
<organism evidence="11 12">
    <name type="scientific">Apiotrichum porosum</name>
    <dbReference type="NCBI Taxonomy" id="105984"/>
    <lineage>
        <taxon>Eukaryota</taxon>
        <taxon>Fungi</taxon>
        <taxon>Dikarya</taxon>
        <taxon>Basidiomycota</taxon>
        <taxon>Agaricomycotina</taxon>
        <taxon>Tremellomycetes</taxon>
        <taxon>Trichosporonales</taxon>
        <taxon>Trichosporonaceae</taxon>
        <taxon>Apiotrichum</taxon>
    </lineage>
</organism>
<dbReference type="InterPro" id="IPR004358">
    <property type="entry name" value="Sig_transdc_His_kin-like_C"/>
</dbReference>
<keyword evidence="3 6" id="KW-0597">Phosphoprotein</keyword>
<feature type="compositionally biased region" description="Acidic residues" evidence="7">
    <location>
        <begin position="704"/>
        <end position="715"/>
    </location>
</feature>
<dbReference type="SMART" id="SM00448">
    <property type="entry name" value="REC"/>
    <property type="match status" value="1"/>
</dbReference>
<keyword evidence="8" id="KW-0472">Membrane</keyword>
<evidence type="ECO:0000313" key="12">
    <source>
        <dbReference type="Proteomes" id="UP000279236"/>
    </source>
</evidence>
<keyword evidence="8" id="KW-0812">Transmembrane</keyword>
<keyword evidence="8" id="KW-1133">Transmembrane helix</keyword>
<name>A0A427XLE8_9TREE</name>
<feature type="modified residue" description="4-aspartylphosphate" evidence="6">
    <location>
        <position position="1026"/>
    </location>
</feature>
<feature type="region of interest" description="Disordered" evidence="7">
    <location>
        <begin position="1"/>
        <end position="40"/>
    </location>
</feature>
<keyword evidence="5" id="KW-0418">Kinase</keyword>
<dbReference type="PRINTS" id="PR00344">
    <property type="entry name" value="BCTRLSENSOR"/>
</dbReference>
<dbReference type="InterPro" id="IPR011006">
    <property type="entry name" value="CheY-like_superfamily"/>
</dbReference>
<feature type="region of interest" description="Disordered" evidence="7">
    <location>
        <begin position="695"/>
        <end position="747"/>
    </location>
</feature>
<dbReference type="SUPFAM" id="SSF55874">
    <property type="entry name" value="ATPase domain of HSP90 chaperone/DNA topoisomerase II/histidine kinase"/>
    <property type="match status" value="2"/>
</dbReference>
<dbReference type="AlphaFoldDB" id="A0A427XLE8"/>
<evidence type="ECO:0000256" key="5">
    <source>
        <dbReference type="ARBA" id="ARBA00022777"/>
    </source>
</evidence>
<feature type="compositionally biased region" description="Polar residues" evidence="7">
    <location>
        <begin position="728"/>
        <end position="743"/>
    </location>
</feature>
<gene>
    <name evidence="11" type="primary">CNHHK7_3</name>
    <name evidence="11" type="ORF">EHS24_009373</name>
</gene>
<feature type="transmembrane region" description="Helical" evidence="8">
    <location>
        <begin position="337"/>
        <end position="357"/>
    </location>
</feature>
<dbReference type="PROSITE" id="PS50110">
    <property type="entry name" value="RESPONSE_REGULATORY"/>
    <property type="match status" value="1"/>
</dbReference>
<accession>A0A427XLE8</accession>
<dbReference type="SUPFAM" id="SSF47384">
    <property type="entry name" value="Homodimeric domain of signal transducing histidine kinase"/>
    <property type="match status" value="1"/>
</dbReference>
<feature type="compositionally biased region" description="Low complexity" evidence="7">
    <location>
        <begin position="876"/>
        <end position="893"/>
    </location>
</feature>
<feature type="region of interest" description="Disordered" evidence="7">
    <location>
        <begin position="864"/>
        <end position="904"/>
    </location>
</feature>
<feature type="region of interest" description="Disordered" evidence="7">
    <location>
        <begin position="231"/>
        <end position="250"/>
    </location>
</feature>
<feature type="compositionally biased region" description="Basic and acidic residues" evidence="7">
    <location>
        <begin position="239"/>
        <end position="250"/>
    </location>
</feature>
<dbReference type="Gene3D" id="1.10.287.130">
    <property type="match status" value="1"/>
</dbReference>
<proteinExistence type="predicted"/>
<dbReference type="InterPro" id="IPR036890">
    <property type="entry name" value="HATPase_C_sf"/>
</dbReference>
<dbReference type="Gene3D" id="3.30.565.10">
    <property type="entry name" value="Histidine kinase-like ATPase, C-terminal domain"/>
    <property type="match status" value="1"/>
</dbReference>
<dbReference type="OrthoDB" id="60033at2759"/>
<dbReference type="CDD" id="cd00082">
    <property type="entry name" value="HisKA"/>
    <property type="match status" value="1"/>
</dbReference>
<feature type="region of interest" description="Disordered" evidence="7">
    <location>
        <begin position="107"/>
        <end position="217"/>
    </location>
</feature>
<evidence type="ECO:0000313" key="11">
    <source>
        <dbReference type="EMBL" id="RSH79721.1"/>
    </source>
</evidence>
<dbReference type="Pfam" id="PF00072">
    <property type="entry name" value="Response_reg"/>
    <property type="match status" value="1"/>
</dbReference>
<feature type="domain" description="Response regulatory" evidence="10">
    <location>
        <begin position="969"/>
        <end position="1091"/>
    </location>
</feature>
<evidence type="ECO:0000256" key="3">
    <source>
        <dbReference type="ARBA" id="ARBA00022553"/>
    </source>
</evidence>
<reference evidence="11 12" key="1">
    <citation type="submission" date="2018-11" db="EMBL/GenBank/DDBJ databases">
        <title>Genome sequence of Apiotrichum porosum DSM 27194.</title>
        <authorList>
            <person name="Aliyu H."/>
            <person name="Gorte O."/>
            <person name="Ochsenreither K."/>
        </authorList>
    </citation>
    <scope>NUCLEOTIDE SEQUENCE [LARGE SCALE GENOMIC DNA]</scope>
    <source>
        <strain evidence="11 12">DSM 27194</strain>
    </source>
</reference>
<dbReference type="GO" id="GO:0009927">
    <property type="term" value="F:histidine phosphotransfer kinase activity"/>
    <property type="evidence" value="ECO:0007669"/>
    <property type="project" value="TreeGrafter"/>
</dbReference>
<dbReference type="Pfam" id="PF00512">
    <property type="entry name" value="HisKA"/>
    <property type="match status" value="1"/>
</dbReference>
<evidence type="ECO:0000256" key="2">
    <source>
        <dbReference type="ARBA" id="ARBA00012438"/>
    </source>
</evidence>
<dbReference type="PROSITE" id="PS50109">
    <property type="entry name" value="HIS_KIN"/>
    <property type="match status" value="1"/>
</dbReference>
<dbReference type="STRING" id="105984.A0A427XLE8"/>
<feature type="domain" description="Histidine kinase" evidence="9">
    <location>
        <begin position="514"/>
        <end position="834"/>
    </location>
</feature>
<feature type="compositionally biased region" description="Basic residues" evidence="7">
    <location>
        <begin position="194"/>
        <end position="204"/>
    </location>
</feature>
<evidence type="ECO:0000256" key="1">
    <source>
        <dbReference type="ARBA" id="ARBA00000085"/>
    </source>
</evidence>
<feature type="transmembrane region" description="Helical" evidence="8">
    <location>
        <begin position="426"/>
        <end position="443"/>
    </location>
</feature>
<protein>
    <recommendedName>
        <fullName evidence="2">histidine kinase</fullName>
        <ecNumber evidence="2">2.7.13.3</ecNumber>
    </recommendedName>
</protein>
<feature type="compositionally biased region" description="Low complexity" evidence="7">
    <location>
        <begin position="1"/>
        <end position="21"/>
    </location>
</feature>
<dbReference type="PANTHER" id="PTHR43047:SF66">
    <property type="entry name" value="HISKA"/>
    <property type="match status" value="1"/>
</dbReference>